<feature type="compositionally biased region" description="Basic residues" evidence="3">
    <location>
        <begin position="379"/>
        <end position="393"/>
    </location>
</feature>
<feature type="compositionally biased region" description="Basic and acidic residues" evidence="3">
    <location>
        <begin position="208"/>
        <end position="218"/>
    </location>
</feature>
<dbReference type="EMBL" id="VXIV02002702">
    <property type="protein sequence ID" value="KAF6023522.1"/>
    <property type="molecule type" value="Genomic_DNA"/>
</dbReference>
<dbReference type="InterPro" id="IPR029336">
    <property type="entry name" value="DUF4594"/>
</dbReference>
<dbReference type="Proteomes" id="UP000593567">
    <property type="component" value="Unassembled WGS sequence"/>
</dbReference>
<feature type="compositionally biased region" description="Acidic residues" evidence="3">
    <location>
        <begin position="562"/>
        <end position="582"/>
    </location>
</feature>
<evidence type="ECO:0000313" key="4">
    <source>
        <dbReference type="EMBL" id="KAF6023522.1"/>
    </source>
</evidence>
<feature type="compositionally biased region" description="Polar residues" evidence="3">
    <location>
        <begin position="169"/>
        <end position="179"/>
    </location>
</feature>
<feature type="compositionally biased region" description="Polar residues" evidence="3">
    <location>
        <begin position="517"/>
        <end position="527"/>
    </location>
</feature>
<feature type="compositionally biased region" description="Basic residues" evidence="3">
    <location>
        <begin position="255"/>
        <end position="264"/>
    </location>
</feature>
<dbReference type="PANTHER" id="PTHR15635">
    <property type="entry name" value="COILED-COIL DOMAIN CONTAINING PROTEIN 9"/>
    <property type="match status" value="1"/>
</dbReference>
<feature type="compositionally biased region" description="Basic and acidic residues" evidence="3">
    <location>
        <begin position="352"/>
        <end position="365"/>
    </location>
</feature>
<keyword evidence="1" id="KW-0597">Phosphoprotein</keyword>
<evidence type="ECO:0000256" key="3">
    <source>
        <dbReference type="SAM" id="MobiDB-lite"/>
    </source>
</evidence>
<feature type="region of interest" description="Disordered" evidence="3">
    <location>
        <begin position="38"/>
        <end position="611"/>
    </location>
</feature>
<organism evidence="4 5">
    <name type="scientific">Bugula neritina</name>
    <name type="common">Brown bryozoan</name>
    <name type="synonym">Sertularia neritina</name>
    <dbReference type="NCBI Taxonomy" id="10212"/>
    <lineage>
        <taxon>Eukaryota</taxon>
        <taxon>Metazoa</taxon>
        <taxon>Spiralia</taxon>
        <taxon>Lophotrochozoa</taxon>
        <taxon>Bryozoa</taxon>
        <taxon>Gymnolaemata</taxon>
        <taxon>Cheilostomatida</taxon>
        <taxon>Flustrina</taxon>
        <taxon>Buguloidea</taxon>
        <taxon>Bugulidae</taxon>
        <taxon>Bugula</taxon>
    </lineage>
</organism>
<dbReference type="Pfam" id="PF15266">
    <property type="entry name" value="DUF4594"/>
    <property type="match status" value="1"/>
</dbReference>
<dbReference type="AlphaFoldDB" id="A0A7J7JB87"/>
<keyword evidence="2" id="KW-0175">Coiled coil</keyword>
<proteinExistence type="predicted"/>
<dbReference type="PANTHER" id="PTHR15635:SF12">
    <property type="entry name" value="HABP4_PAI-RBP1 DOMAIN-CONTAINING PROTEIN"/>
    <property type="match status" value="1"/>
</dbReference>
<feature type="compositionally biased region" description="Low complexity" evidence="3">
    <location>
        <begin position="583"/>
        <end position="609"/>
    </location>
</feature>
<evidence type="ECO:0000313" key="5">
    <source>
        <dbReference type="Proteomes" id="UP000593567"/>
    </source>
</evidence>
<evidence type="ECO:0000256" key="2">
    <source>
        <dbReference type="ARBA" id="ARBA00023054"/>
    </source>
</evidence>
<comment type="caution">
    <text evidence="4">The sequence shown here is derived from an EMBL/GenBank/DDBJ whole genome shotgun (WGS) entry which is preliminary data.</text>
</comment>
<dbReference type="OrthoDB" id="10058133at2759"/>
<feature type="compositionally biased region" description="Basic and acidic residues" evidence="3">
    <location>
        <begin position="299"/>
        <end position="337"/>
    </location>
</feature>
<feature type="compositionally biased region" description="Basic and acidic residues" evidence="3">
    <location>
        <begin position="272"/>
        <end position="284"/>
    </location>
</feature>
<keyword evidence="5" id="KW-1185">Reference proteome</keyword>
<feature type="compositionally biased region" description="Low complexity" evidence="3">
    <location>
        <begin position="151"/>
        <end position="161"/>
    </location>
</feature>
<feature type="compositionally biased region" description="Basic and acidic residues" evidence="3">
    <location>
        <begin position="244"/>
        <end position="254"/>
    </location>
</feature>
<feature type="compositionally biased region" description="Polar residues" evidence="3">
    <location>
        <begin position="408"/>
        <end position="475"/>
    </location>
</feature>
<protein>
    <submittedName>
        <fullName evidence="4">CCDC9</fullName>
    </submittedName>
</protein>
<name>A0A7J7JB87_BUGNE</name>
<gene>
    <name evidence="4" type="ORF">EB796_018170</name>
</gene>
<feature type="compositionally biased region" description="Low complexity" evidence="3">
    <location>
        <begin position="369"/>
        <end position="378"/>
    </location>
</feature>
<sequence>MDIITKEERDKLLDERMAEMRIRNEKAKQRFAEIEAEKKALGDAAAPPPAVSKDWKIPEYKEEWGDRNTTSHEETSSKKLDSRHGAIWPGDNPDVETPRHSKPPLKSGRGRGNTPRSGRGRGRRGGHSHSSPGMASPISADGGGVNGWDESVPPLLPSSSPEGPKPQISHGSSNAPQNSEDWHAAVASLTPSNRGGFKSPGSGRIPPKSHDQSYDAIRKQNAASYELDMKNQQGFNDGGNFLRDTSRTNQDNRRGGRGGFRHHNNYGGGENIDLRDKIRQDRQRNLANQKEFNPAVHMTGKERVEHSKWKGERDRWDQQRVERAKNSQGGWKREWDSSKPTSNNEEPPEEYNIYKEIDNKKHSPKDTQGMRGVSSSRGRPPRGRGRGSNRQRKLSQGSTDPQRKVEQSESQLKVTISSPVTTDQLKSPNFTQNSPVSTGSKIRPSSNKKSAPSANQHSPQKQQPSEKLSADQIQPSAEGARAKDYDPRALPPSGARAKDRGQRRRQGGRSGGGGNTAYPTNPANRTQASGAAKSADGKGAAKADSTAADKKKKQLGVKNEEQLEDEEGWVDCDDPVSTDEETTPQVPTTPVSSTPKAPTTTTPPVSSAKPELKINIGHSHSSEEIFDVMKTPEGGRQRLDWAQEMESPVTSPEKPVFEAL</sequence>
<feature type="compositionally biased region" description="Basic residues" evidence="3">
    <location>
        <begin position="118"/>
        <end position="127"/>
    </location>
</feature>
<reference evidence="4" key="1">
    <citation type="submission" date="2020-06" db="EMBL/GenBank/DDBJ databases">
        <title>Draft genome of Bugula neritina, a colonial animal packing powerful symbionts and potential medicines.</title>
        <authorList>
            <person name="Rayko M."/>
        </authorList>
    </citation>
    <scope>NUCLEOTIDE SEQUENCE [LARGE SCALE GENOMIC DNA]</scope>
    <source>
        <strain evidence="4">Kwan_BN1</strain>
    </source>
</reference>
<feature type="compositionally biased region" description="Basic and acidic residues" evidence="3">
    <location>
        <begin position="53"/>
        <end position="84"/>
    </location>
</feature>
<accession>A0A7J7JB87</accession>
<evidence type="ECO:0000256" key="1">
    <source>
        <dbReference type="ARBA" id="ARBA00022553"/>
    </source>
</evidence>